<dbReference type="GO" id="GO:0030132">
    <property type="term" value="C:clathrin coat of coated pit"/>
    <property type="evidence" value="ECO:0007669"/>
    <property type="project" value="InterPro"/>
</dbReference>
<feature type="compositionally biased region" description="Polar residues" evidence="8">
    <location>
        <begin position="69"/>
        <end position="83"/>
    </location>
</feature>
<reference evidence="10" key="1">
    <citation type="submission" date="2019-04" db="EMBL/GenBank/DDBJ databases">
        <authorList>
            <person name="Melise S."/>
            <person name="Noan J."/>
            <person name="Okalmin O."/>
        </authorList>
    </citation>
    <scope>NUCLEOTIDE SEQUENCE</scope>
    <source>
        <strain evidence="10">FN9</strain>
    </source>
</reference>
<evidence type="ECO:0000256" key="8">
    <source>
        <dbReference type="SAM" id="MobiDB-lite"/>
    </source>
</evidence>
<name>A0A4E9EJR2_GIBZA</name>
<keyword evidence="7" id="KW-0175">Coiled coil</keyword>
<keyword evidence="5 6" id="KW-0968">Cytoplasmic vesicle</keyword>
<dbReference type="Proteomes" id="UP000746612">
    <property type="component" value="Unassembled WGS sequence"/>
</dbReference>
<organism evidence="10">
    <name type="scientific">Gibberella zeae</name>
    <name type="common">Wheat head blight fungus</name>
    <name type="synonym">Fusarium graminearum</name>
    <dbReference type="NCBI Taxonomy" id="5518"/>
    <lineage>
        <taxon>Eukaryota</taxon>
        <taxon>Fungi</taxon>
        <taxon>Dikarya</taxon>
        <taxon>Ascomycota</taxon>
        <taxon>Pezizomycotina</taxon>
        <taxon>Sordariomycetes</taxon>
        <taxon>Hypocreomycetidae</taxon>
        <taxon>Hypocreales</taxon>
        <taxon>Nectriaceae</taxon>
        <taxon>Fusarium</taxon>
    </lineage>
</organism>
<dbReference type="PANTHER" id="PTHR10639:SF7">
    <property type="entry name" value="CLATHRIN LIGHT CHAIN"/>
    <property type="match status" value="1"/>
</dbReference>
<evidence type="ECO:0000256" key="5">
    <source>
        <dbReference type="ARBA" id="ARBA00023329"/>
    </source>
</evidence>
<comment type="function">
    <text evidence="6">Clathrin is the major protein of the polyhedral coat of coated pits and vesicles.</text>
</comment>
<dbReference type="PANTHER" id="PTHR10639">
    <property type="entry name" value="CLATHRIN LIGHT CHAIN"/>
    <property type="match status" value="1"/>
</dbReference>
<dbReference type="EMBL" id="CAJPIJ010000078">
    <property type="protein sequence ID" value="CAG1969037.1"/>
    <property type="molecule type" value="Genomic_DNA"/>
</dbReference>
<dbReference type="GO" id="GO:0030130">
    <property type="term" value="C:clathrin coat of trans-Golgi network vesicle"/>
    <property type="evidence" value="ECO:0007669"/>
    <property type="project" value="InterPro"/>
</dbReference>
<feature type="region of interest" description="Disordered" evidence="8">
    <location>
        <begin position="59"/>
        <end position="83"/>
    </location>
</feature>
<comment type="subcellular location">
    <subcellularLocation>
        <location evidence="1 6">Cytoplasmic vesicle membrane</location>
        <topology evidence="1 6">Peripheral membrane protein</topology>
        <orientation evidence="1 6">Cytoplasmic side</orientation>
    </subcellularLocation>
    <subcellularLocation>
        <location evidence="6">Membrane</location>
        <location evidence="6">Coated pit</location>
        <topology evidence="6">Peripheral membrane protein</topology>
        <orientation evidence="6">Cytoplasmic side</orientation>
    </subcellularLocation>
    <text evidence="6">Cytoplasmic face of coated pits and vesicles.</text>
</comment>
<sequence>MADRFPSLEDFDSGAQTDIKDPTAEPSTDDFLAREKALLGDDAEQFTTNNDAAAFADADDDLLGGAGGNEQSTFESQFPDLTQPEAVSQIVSYHMLDGEAHEIQGTGVSAGTAITGGPSVSYNSGYQAASFEEEQEPEVIKEWRESRDNKIAKRAEQFAAQREETIKEAQQNIDDFYDNYNNKKEKGIAQTRKEADEFLESREDTVSGGTSWDRIAKLVDVSGKGAKGGASGSGKERFRELLVSLRKDEKAPGATGY</sequence>
<evidence type="ECO:0000256" key="6">
    <source>
        <dbReference type="RuleBase" id="RU363137"/>
    </source>
</evidence>
<evidence type="ECO:0000256" key="2">
    <source>
        <dbReference type="ARBA" id="ARBA00005263"/>
    </source>
</evidence>
<evidence type="ECO:0000256" key="3">
    <source>
        <dbReference type="ARBA" id="ARBA00023136"/>
    </source>
</evidence>
<keyword evidence="4 6" id="KW-0168">Coated pit</keyword>
<dbReference type="GO" id="GO:0032050">
    <property type="term" value="F:clathrin heavy chain binding"/>
    <property type="evidence" value="ECO:0007669"/>
    <property type="project" value="TreeGrafter"/>
</dbReference>
<dbReference type="EMBL" id="CAAKMV010000174">
    <property type="protein sequence ID" value="VIO63481.1"/>
    <property type="molecule type" value="Genomic_DNA"/>
</dbReference>
<feature type="region of interest" description="Disordered" evidence="8">
    <location>
        <begin position="1"/>
        <end position="28"/>
    </location>
</feature>
<evidence type="ECO:0000256" key="4">
    <source>
        <dbReference type="ARBA" id="ARBA00023176"/>
    </source>
</evidence>
<proteinExistence type="inferred from homology"/>
<evidence type="ECO:0000313" key="9">
    <source>
        <dbReference type="EMBL" id="CAG1969037.1"/>
    </source>
</evidence>
<gene>
    <name evidence="10" type="ORF">FUG_LOCUS511997</name>
    <name evidence="9" type="ORF">MDCFG202_LOCUS63600</name>
</gene>
<evidence type="ECO:0000313" key="10">
    <source>
        <dbReference type="EMBL" id="VIO63481.1"/>
    </source>
</evidence>
<dbReference type="GO" id="GO:0072583">
    <property type="term" value="P:clathrin-dependent endocytosis"/>
    <property type="evidence" value="ECO:0007669"/>
    <property type="project" value="TreeGrafter"/>
</dbReference>
<accession>A0A4E9EJR2</accession>
<evidence type="ECO:0000256" key="7">
    <source>
        <dbReference type="SAM" id="Coils"/>
    </source>
</evidence>
<dbReference type="GO" id="GO:0005198">
    <property type="term" value="F:structural molecule activity"/>
    <property type="evidence" value="ECO:0007669"/>
    <property type="project" value="InterPro"/>
</dbReference>
<feature type="coiled-coil region" evidence="7">
    <location>
        <begin position="152"/>
        <end position="186"/>
    </location>
</feature>
<comment type="similarity">
    <text evidence="2 6">Belongs to the clathrin light chain family.</text>
</comment>
<dbReference type="Pfam" id="PF01086">
    <property type="entry name" value="Clathrin_lg_ch"/>
    <property type="match status" value="1"/>
</dbReference>
<keyword evidence="3 6" id="KW-0472">Membrane</keyword>
<protein>
    <recommendedName>
        <fullName evidence="6">Clathrin light chain</fullName>
    </recommendedName>
</protein>
<feature type="region of interest" description="Disordered" evidence="8">
    <location>
        <begin position="121"/>
        <end position="144"/>
    </location>
</feature>
<reference evidence="9" key="2">
    <citation type="submission" date="2021-03" db="EMBL/GenBank/DDBJ databases">
        <authorList>
            <person name="Alouane T."/>
            <person name="Langin T."/>
            <person name="Bonhomme L."/>
        </authorList>
    </citation>
    <scope>NUCLEOTIDE SEQUENCE</scope>
    <source>
        <strain evidence="9">MDC_Fg202</strain>
    </source>
</reference>
<dbReference type="GO" id="GO:0006886">
    <property type="term" value="P:intracellular protein transport"/>
    <property type="evidence" value="ECO:0007669"/>
    <property type="project" value="InterPro"/>
</dbReference>
<dbReference type="InterPro" id="IPR000996">
    <property type="entry name" value="Clathrin_L-chain"/>
</dbReference>
<dbReference type="AlphaFoldDB" id="A0A4E9EJR2"/>
<evidence type="ECO:0000256" key="1">
    <source>
        <dbReference type="ARBA" id="ARBA00004180"/>
    </source>
</evidence>